<comment type="catalytic activity">
    <reaction evidence="1">
        <text>Hydrolysis of alkylated DNA, releasing 3-methyladenine, 3-methylguanine, 7-methylguanine and 7-methyladenine.</text>
        <dbReference type="EC" id="3.2.2.21"/>
    </reaction>
</comment>
<dbReference type="InterPro" id="IPR011257">
    <property type="entry name" value="DNA_glycosylase"/>
</dbReference>
<reference evidence="6" key="1">
    <citation type="journal article" date="2015" name="Proc. Natl. Acad. Sci. U.S.A.">
        <title>Bacterial clade with the ribosomal RNA operon on a small plasmid rather than the chromosome.</title>
        <authorList>
            <person name="Anda M."/>
            <person name="Ohtsubo Y."/>
            <person name="Okubo T."/>
            <person name="Sugawara M."/>
            <person name="Nagata Y."/>
            <person name="Tsuda M."/>
            <person name="Minamisawa K."/>
            <person name="Mitsui H."/>
        </authorList>
    </citation>
    <scope>NUCLEOTIDE SEQUENCE</scope>
    <source>
        <strain evidence="6">JCM 14755</strain>
    </source>
</reference>
<evidence type="ECO:0000313" key="6">
    <source>
        <dbReference type="EMBL" id="BAT27211.1"/>
    </source>
</evidence>
<dbReference type="GO" id="GO:0043916">
    <property type="term" value="F:DNA-7-methylguanine glycosylase activity"/>
    <property type="evidence" value="ECO:0007669"/>
    <property type="project" value="TreeGrafter"/>
</dbReference>
<dbReference type="InterPro" id="IPR003265">
    <property type="entry name" value="HhH-GPD_domain"/>
</dbReference>
<name>A0A0P0Z041_9HYPH</name>
<evidence type="ECO:0000256" key="1">
    <source>
        <dbReference type="ARBA" id="ARBA00000086"/>
    </source>
</evidence>
<sequence>MIRQDEDLADGLAALVALDARLGPIAAQAGVLPLRKGLQAMPGLISVMVAQQVSRASAAAIFERLAGLVDLTDAAAILALDDAQFRQAGLSRAKERTLLAIAAAVITGTLDFERVAQAEVAAALRELTAIPGIGPWTAESYLLFSLGHADVFPAGDLALQIAVADGLGLEGRPSDKALRAIAEFWSPYRSVAARLFWAYYATITRRDAAPAAMAEGFTKPTR</sequence>
<dbReference type="GO" id="GO:0006307">
    <property type="term" value="P:DNA alkylation repair"/>
    <property type="evidence" value="ECO:0007669"/>
    <property type="project" value="TreeGrafter"/>
</dbReference>
<dbReference type="Pfam" id="PF00730">
    <property type="entry name" value="HhH-GPD"/>
    <property type="match status" value="1"/>
</dbReference>
<dbReference type="EC" id="3.2.2.21" evidence="2"/>
<organism evidence="6">
    <name type="scientific">Aureimonas frigidaquae</name>
    <dbReference type="NCBI Taxonomy" id="424757"/>
    <lineage>
        <taxon>Bacteria</taxon>
        <taxon>Pseudomonadati</taxon>
        <taxon>Pseudomonadota</taxon>
        <taxon>Alphaproteobacteria</taxon>
        <taxon>Hyphomicrobiales</taxon>
        <taxon>Aurantimonadaceae</taxon>
        <taxon>Aureimonas</taxon>
    </lineage>
</organism>
<protein>
    <recommendedName>
        <fullName evidence="2">DNA-3-methyladenine glycosylase II</fullName>
        <ecNumber evidence="2">3.2.2.21</ecNumber>
    </recommendedName>
</protein>
<dbReference type="GO" id="GO:0008725">
    <property type="term" value="F:DNA-3-methyladenine glycosylase activity"/>
    <property type="evidence" value="ECO:0007669"/>
    <property type="project" value="TreeGrafter"/>
</dbReference>
<proteinExistence type="predicted"/>
<dbReference type="SMART" id="SM00478">
    <property type="entry name" value="ENDO3c"/>
    <property type="match status" value="1"/>
</dbReference>
<dbReference type="GO" id="GO:0032993">
    <property type="term" value="C:protein-DNA complex"/>
    <property type="evidence" value="ECO:0007669"/>
    <property type="project" value="TreeGrafter"/>
</dbReference>
<dbReference type="GO" id="GO:0006285">
    <property type="term" value="P:base-excision repair, AP site formation"/>
    <property type="evidence" value="ECO:0007669"/>
    <property type="project" value="TreeGrafter"/>
</dbReference>
<dbReference type="SUPFAM" id="SSF48150">
    <property type="entry name" value="DNA-glycosylase"/>
    <property type="match status" value="1"/>
</dbReference>
<dbReference type="GO" id="GO:0032131">
    <property type="term" value="F:alkylated DNA binding"/>
    <property type="evidence" value="ECO:0007669"/>
    <property type="project" value="TreeGrafter"/>
</dbReference>
<evidence type="ECO:0000256" key="3">
    <source>
        <dbReference type="ARBA" id="ARBA00022763"/>
    </source>
</evidence>
<evidence type="ECO:0000259" key="5">
    <source>
        <dbReference type="SMART" id="SM00478"/>
    </source>
</evidence>
<dbReference type="RefSeq" id="WP_062228291.1">
    <property type="nucleotide sequence ID" value="NZ_BBWR01000012.1"/>
</dbReference>
<evidence type="ECO:0000256" key="4">
    <source>
        <dbReference type="ARBA" id="ARBA00023204"/>
    </source>
</evidence>
<accession>A0A0P0Z041</accession>
<dbReference type="OrthoDB" id="9785929at2"/>
<dbReference type="PANTHER" id="PTHR43003:SF13">
    <property type="entry name" value="DNA-3-METHYLADENINE GLYCOSYLASE 2"/>
    <property type="match status" value="1"/>
</dbReference>
<dbReference type="PANTHER" id="PTHR43003">
    <property type="entry name" value="DNA-3-METHYLADENINE GLYCOSYLASE"/>
    <property type="match status" value="1"/>
</dbReference>
<feature type="domain" description="HhH-GPD" evidence="5">
    <location>
        <begin position="49"/>
        <end position="201"/>
    </location>
</feature>
<dbReference type="CDD" id="cd00056">
    <property type="entry name" value="ENDO3c"/>
    <property type="match status" value="1"/>
</dbReference>
<dbReference type="InterPro" id="IPR051912">
    <property type="entry name" value="Alkylbase_DNA_Glycosylase/TA"/>
</dbReference>
<dbReference type="Gene3D" id="1.10.340.30">
    <property type="entry name" value="Hypothetical protein, domain 2"/>
    <property type="match status" value="1"/>
</dbReference>
<keyword evidence="4" id="KW-0234">DNA repair</keyword>
<dbReference type="EMBL" id="LC066375">
    <property type="protein sequence ID" value="BAT27211.1"/>
    <property type="molecule type" value="Genomic_DNA"/>
</dbReference>
<dbReference type="Gene3D" id="1.10.1670.40">
    <property type="match status" value="1"/>
</dbReference>
<evidence type="ECO:0000256" key="2">
    <source>
        <dbReference type="ARBA" id="ARBA00012000"/>
    </source>
</evidence>
<dbReference type="AlphaFoldDB" id="A0A0P0Z041"/>
<keyword evidence="3" id="KW-0227">DNA damage</keyword>
<dbReference type="GO" id="GO:0005737">
    <property type="term" value="C:cytoplasm"/>
    <property type="evidence" value="ECO:0007669"/>
    <property type="project" value="TreeGrafter"/>
</dbReference>